<dbReference type="EMBL" id="AHMT02000041">
    <property type="protein sequence ID" value="EQA61977.1"/>
    <property type="molecule type" value="Genomic_DNA"/>
</dbReference>
<protein>
    <submittedName>
        <fullName evidence="2">SCP-2 sterol transfer family protein</fullName>
    </submittedName>
</protein>
<dbReference type="Proteomes" id="UP000018747">
    <property type="component" value="Unassembled WGS sequence"/>
</dbReference>
<dbReference type="OrthoDB" id="9978869at2"/>
<evidence type="ECO:0000313" key="3">
    <source>
        <dbReference type="Proteomes" id="UP000018747"/>
    </source>
</evidence>
<gene>
    <name evidence="2" type="ORF">LEP1GSC062_2073</name>
</gene>
<dbReference type="Gene3D" id="3.30.1050.10">
    <property type="entry name" value="SCP2 sterol-binding domain"/>
    <property type="match status" value="1"/>
</dbReference>
<dbReference type="InterPro" id="IPR036527">
    <property type="entry name" value="SCP2_sterol-bd_dom_sf"/>
</dbReference>
<dbReference type="InterPro" id="IPR003033">
    <property type="entry name" value="SCP2_sterol-bd_dom"/>
</dbReference>
<proteinExistence type="predicted"/>
<comment type="caution">
    <text evidence="2">The sequence shown here is derived from an EMBL/GenBank/DDBJ whole genome shotgun (WGS) entry which is preliminary data.</text>
</comment>
<dbReference type="Pfam" id="PF02036">
    <property type="entry name" value="SCP2"/>
    <property type="match status" value="1"/>
</dbReference>
<evidence type="ECO:0000259" key="1">
    <source>
        <dbReference type="Pfam" id="PF02036"/>
    </source>
</evidence>
<feature type="domain" description="SCP2" evidence="1">
    <location>
        <begin position="24"/>
        <end position="104"/>
    </location>
</feature>
<dbReference type="SUPFAM" id="SSF55718">
    <property type="entry name" value="SCP-like"/>
    <property type="match status" value="1"/>
</dbReference>
<organism evidence="2 3">
    <name type="scientific">Leptospira alexanderi serovar Manhao 3 str. L 60</name>
    <dbReference type="NCBI Taxonomy" id="1049759"/>
    <lineage>
        <taxon>Bacteria</taxon>
        <taxon>Pseudomonadati</taxon>
        <taxon>Spirochaetota</taxon>
        <taxon>Spirochaetia</taxon>
        <taxon>Leptospirales</taxon>
        <taxon>Leptospiraceae</taxon>
        <taxon>Leptospira</taxon>
    </lineage>
</organism>
<dbReference type="RefSeq" id="WP_010576270.1">
    <property type="nucleotide sequence ID" value="NZ_AHMT02000041.1"/>
</dbReference>
<accession>V6HY51</accession>
<evidence type="ECO:0000313" key="2">
    <source>
        <dbReference type="EMBL" id="EQA61977.1"/>
    </source>
</evidence>
<reference evidence="2" key="1">
    <citation type="submission" date="2013-05" db="EMBL/GenBank/DDBJ databases">
        <authorList>
            <person name="Harkins D.M."/>
            <person name="Durkin A.S."/>
            <person name="Brinkac L.M."/>
            <person name="Haft D.H."/>
            <person name="Selengut J.D."/>
            <person name="Sanka R."/>
            <person name="DePew J."/>
            <person name="Purushe J."/>
            <person name="Hartskeerl R.A."/>
            <person name="Ahmed A."/>
            <person name="van der Linden H."/>
            <person name="Goris M.G.A."/>
            <person name="Vinetz J.M."/>
            <person name="Sutton G.G."/>
            <person name="Nierman W.C."/>
            <person name="Fouts D.E."/>
        </authorList>
    </citation>
    <scope>NUCLEOTIDE SEQUENCE [LARGE SCALE GENOMIC DNA]</scope>
    <source>
        <strain evidence="2">L 60</strain>
    </source>
</reference>
<sequence length="124" mass="14219">MEADNMINSTILECLTLFQEKVNENPRMKTLLKNWNPIILVESNDLNDKYFLTIKDTRIVDIQNNYSEDINHLIHLRANSENIVSVFSGKLNPANAFLNGTLEVFAQEKDQIKLDAISLVLWGI</sequence>
<keyword evidence="3" id="KW-1185">Reference proteome</keyword>
<dbReference type="AlphaFoldDB" id="V6HY51"/>
<name>V6HY51_9LEPT</name>